<accession>A0A0C3AN85</accession>
<dbReference type="HOGENOM" id="CLU_141189_0_0_1"/>
<reference evidence="2 3" key="1">
    <citation type="submission" date="2014-04" db="EMBL/GenBank/DDBJ databases">
        <authorList>
            <consortium name="DOE Joint Genome Institute"/>
            <person name="Kuo A."/>
            <person name="Zuccaro A."/>
            <person name="Kohler A."/>
            <person name="Nagy L.G."/>
            <person name="Floudas D."/>
            <person name="Copeland A."/>
            <person name="Barry K.W."/>
            <person name="Cichocki N."/>
            <person name="Veneault-Fourrey C."/>
            <person name="LaButti K."/>
            <person name="Lindquist E.A."/>
            <person name="Lipzen A."/>
            <person name="Lundell T."/>
            <person name="Morin E."/>
            <person name="Murat C."/>
            <person name="Sun H."/>
            <person name="Tunlid A."/>
            <person name="Henrissat B."/>
            <person name="Grigoriev I.V."/>
            <person name="Hibbett D.S."/>
            <person name="Martin F."/>
            <person name="Nordberg H.P."/>
            <person name="Cantor M.N."/>
            <person name="Hua S.X."/>
        </authorList>
    </citation>
    <scope>NUCLEOTIDE SEQUENCE [LARGE SCALE GENOMIC DNA]</scope>
    <source>
        <strain evidence="2 3">MAFF 305830</strain>
    </source>
</reference>
<reference evidence="3" key="2">
    <citation type="submission" date="2015-01" db="EMBL/GenBank/DDBJ databases">
        <title>Evolutionary Origins and Diversification of the Mycorrhizal Mutualists.</title>
        <authorList>
            <consortium name="DOE Joint Genome Institute"/>
            <consortium name="Mycorrhizal Genomics Consortium"/>
            <person name="Kohler A."/>
            <person name="Kuo A."/>
            <person name="Nagy L.G."/>
            <person name="Floudas D."/>
            <person name="Copeland A."/>
            <person name="Barry K.W."/>
            <person name="Cichocki N."/>
            <person name="Veneault-Fourrey C."/>
            <person name="LaButti K."/>
            <person name="Lindquist E.A."/>
            <person name="Lipzen A."/>
            <person name="Lundell T."/>
            <person name="Morin E."/>
            <person name="Murat C."/>
            <person name="Riley R."/>
            <person name="Ohm R."/>
            <person name="Sun H."/>
            <person name="Tunlid A."/>
            <person name="Henrissat B."/>
            <person name="Grigoriev I.V."/>
            <person name="Hibbett D.S."/>
            <person name="Martin F."/>
        </authorList>
    </citation>
    <scope>NUCLEOTIDE SEQUENCE [LARGE SCALE GENOMIC DNA]</scope>
    <source>
        <strain evidence="3">MAFF 305830</strain>
    </source>
</reference>
<dbReference type="Proteomes" id="UP000054097">
    <property type="component" value="Unassembled WGS sequence"/>
</dbReference>
<sequence>MVKAYLLSALLVSAVAMAQCTNEACDVMNSIYSECKYGNSVVEDFKTCLCTEEFLEDYKRCLGGYVCPYPATICITLYCPGTFNGGFDAPAFCSGSLSLTSAAATATDA</sequence>
<dbReference type="OrthoDB" id="10412334at2759"/>
<keyword evidence="1" id="KW-0732">Signal</keyword>
<feature type="chain" id="PRO_5002161214" description="Extracellular membrane protein CFEM domain-containing protein" evidence="1">
    <location>
        <begin position="19"/>
        <end position="109"/>
    </location>
</feature>
<evidence type="ECO:0000313" key="2">
    <source>
        <dbReference type="EMBL" id="KIM21489.1"/>
    </source>
</evidence>
<evidence type="ECO:0000313" key="3">
    <source>
        <dbReference type="Proteomes" id="UP000054097"/>
    </source>
</evidence>
<dbReference type="AlphaFoldDB" id="A0A0C3AN85"/>
<dbReference type="EMBL" id="KN824381">
    <property type="protein sequence ID" value="KIM21489.1"/>
    <property type="molecule type" value="Genomic_DNA"/>
</dbReference>
<proteinExistence type="predicted"/>
<gene>
    <name evidence="2" type="ORF">M408DRAFT_12528</name>
</gene>
<evidence type="ECO:0000256" key="1">
    <source>
        <dbReference type="SAM" id="SignalP"/>
    </source>
</evidence>
<name>A0A0C3AN85_SERVB</name>
<organism evidence="2 3">
    <name type="scientific">Serendipita vermifera MAFF 305830</name>
    <dbReference type="NCBI Taxonomy" id="933852"/>
    <lineage>
        <taxon>Eukaryota</taxon>
        <taxon>Fungi</taxon>
        <taxon>Dikarya</taxon>
        <taxon>Basidiomycota</taxon>
        <taxon>Agaricomycotina</taxon>
        <taxon>Agaricomycetes</taxon>
        <taxon>Sebacinales</taxon>
        <taxon>Serendipitaceae</taxon>
        <taxon>Serendipita</taxon>
    </lineage>
</organism>
<feature type="signal peptide" evidence="1">
    <location>
        <begin position="1"/>
        <end position="18"/>
    </location>
</feature>
<evidence type="ECO:0008006" key="4">
    <source>
        <dbReference type="Google" id="ProtNLM"/>
    </source>
</evidence>
<protein>
    <recommendedName>
        <fullName evidence="4">Extracellular membrane protein CFEM domain-containing protein</fullName>
    </recommendedName>
</protein>
<keyword evidence="3" id="KW-1185">Reference proteome</keyword>